<comment type="subcellular location">
    <subcellularLocation>
        <location evidence="2">Cytoplasm</location>
    </subcellularLocation>
    <subcellularLocation>
        <location evidence="1">Nucleus</location>
    </subcellularLocation>
</comment>
<proteinExistence type="inferred from homology"/>
<accession>A0ABQ7WHW4</accession>
<keyword evidence="11" id="KW-1185">Reference proteome</keyword>
<dbReference type="Pfam" id="PF00177">
    <property type="entry name" value="Ribosomal_S7"/>
    <property type="match status" value="1"/>
</dbReference>
<evidence type="ECO:0000313" key="11">
    <source>
        <dbReference type="Proteomes" id="UP000826656"/>
    </source>
</evidence>
<dbReference type="Gene3D" id="1.10.455.10">
    <property type="entry name" value="Ribosomal protein S7 domain"/>
    <property type="match status" value="1"/>
</dbReference>
<evidence type="ECO:0000256" key="3">
    <source>
        <dbReference type="ARBA" id="ARBA00007151"/>
    </source>
</evidence>
<dbReference type="InterPro" id="IPR005716">
    <property type="entry name" value="Ribosomal_uS7_euk/arc"/>
</dbReference>
<dbReference type="NCBIfam" id="TIGR01028">
    <property type="entry name" value="uS7_euk_arch"/>
    <property type="match status" value="1"/>
</dbReference>
<reference evidence="10 11" key="1">
    <citation type="journal article" date="2021" name="bioRxiv">
        <title>Chromosome-scale and haplotype-resolved genome assembly of a tetraploid potato cultivar.</title>
        <authorList>
            <person name="Sun H."/>
            <person name="Jiao W.-B."/>
            <person name="Krause K."/>
            <person name="Campoy J.A."/>
            <person name="Goel M."/>
            <person name="Folz-Donahue K."/>
            <person name="Kukat C."/>
            <person name="Huettel B."/>
            <person name="Schneeberger K."/>
        </authorList>
    </citation>
    <scope>NUCLEOTIDE SEQUENCE [LARGE SCALE GENOMIC DNA]</scope>
    <source>
        <strain evidence="10">SolTubOtavaFocal</strain>
        <tissue evidence="10">Leaves</tissue>
    </source>
</reference>
<keyword evidence="6" id="KW-0539">Nucleus</keyword>
<dbReference type="PANTHER" id="PTHR31250">
    <property type="entry name" value="IQ DOMAIN-CONTAINING PROTEIN IQM3"/>
    <property type="match status" value="1"/>
</dbReference>
<keyword evidence="5 8" id="KW-0689">Ribosomal protein</keyword>
<evidence type="ECO:0000256" key="5">
    <source>
        <dbReference type="ARBA" id="ARBA00022980"/>
    </source>
</evidence>
<dbReference type="InterPro" id="IPR012340">
    <property type="entry name" value="NA-bd_OB-fold"/>
</dbReference>
<evidence type="ECO:0000256" key="7">
    <source>
        <dbReference type="ARBA" id="ARBA00023274"/>
    </source>
</evidence>
<organism evidence="10 11">
    <name type="scientific">Solanum tuberosum</name>
    <name type="common">Potato</name>
    <dbReference type="NCBI Taxonomy" id="4113"/>
    <lineage>
        <taxon>Eukaryota</taxon>
        <taxon>Viridiplantae</taxon>
        <taxon>Streptophyta</taxon>
        <taxon>Embryophyta</taxon>
        <taxon>Tracheophyta</taxon>
        <taxon>Spermatophyta</taxon>
        <taxon>Magnoliopsida</taxon>
        <taxon>eudicotyledons</taxon>
        <taxon>Gunneridae</taxon>
        <taxon>Pentapetalae</taxon>
        <taxon>asterids</taxon>
        <taxon>lamiids</taxon>
        <taxon>Solanales</taxon>
        <taxon>Solanaceae</taxon>
        <taxon>Solanoideae</taxon>
        <taxon>Solaneae</taxon>
        <taxon>Solanum</taxon>
    </lineage>
</organism>
<evidence type="ECO:0000256" key="4">
    <source>
        <dbReference type="ARBA" id="ARBA00022490"/>
    </source>
</evidence>
<sequence length="931" mass="105655">MVKHGKMGITFSCPFANFEDLDSRVESYLVRTLSLGSDDMKNVLQPRNFNDQITRKSKILKSFGSGNMILEGTLTYKRREFEAKIALRTLISDKEDKKINRSDNPWNRAEVSPKLHSISDKDTRMLPVEYGKHRDQAAVKLQKTYKSFRTRRQLADCAVLVEHRWWKLLDSVELKHSSISYFDTKKPQTAVSRWSRALTRAAKVGKGLSKDGKARKLALQHWLEAIDPRHRYGHNLRFYYNKWLQADSKQPFFYWLDIGEGKEINLERCPRPKLQQDCIKYLGPIEREAYEIVIVGGKFLYKQSRRLLDTRGGPPEAKWIFVLSVSKILYVGMKKKGTFQHSSFLAGGAALSAGRLVAEDGIIKAVWPQSGHYLPTEENFEAFMLFLKQHQVDIAVVQKFTNYEEDAPSIRKECRTSIHKHLSVSDFSQFNEESILKSSDTKRIDSTNNDCDDKEFSIPHFPSQSRGVRPKIAVEIPEKEDIFELFKVTAQQVQPVETPADGYETPDEYLSDTEFSVSKKNLFDHENEEEFKEPVPEEKIIKRIHSHIGMKSNHLAHQLSSCKWSTGAGPRIGCMRDYPSELQFRVMEEVQLSPRTAFPASSKCARRYTPTIFSREANDQGKIPDFELVVFCESDSPSGFIILHSLIHSSNIQQQIFLTGRMESVTKHAIVIKVMGRTGSRGQVTQQQHTAERLFSPEGESEQAREVEEEMDAGVVAAPAPAAAAAAAAATDASKENKVHTDVMLFNRWSYDGVEINDMSVEDYITATANKHPVYMPHTAGRYQAKRFRKAQCPIVERLTNSLMMHGRNNGKKLMAVRIIKHAMEIIHLLTDQNPIQVIVDAVINSGPREDATRIGSAGVVRRQAVDISPLRRVNQAIYLLTTGARESAFRNIKTIAECLADELINAAKGSSNSYAIKKKDEIERVAKANR</sequence>
<gene>
    <name evidence="10" type="ORF">KY290_006761</name>
</gene>
<dbReference type="NCBIfam" id="NF003106">
    <property type="entry name" value="PRK04027.1"/>
    <property type="match status" value="1"/>
</dbReference>
<dbReference type="SUPFAM" id="SSF47973">
    <property type="entry name" value="Ribosomal protein S7"/>
    <property type="match status" value="1"/>
</dbReference>
<protein>
    <recommendedName>
        <fullName evidence="9">Small ribosomal subunit protein uS7 domain-containing protein</fullName>
    </recommendedName>
</protein>
<evidence type="ECO:0000256" key="1">
    <source>
        <dbReference type="ARBA" id="ARBA00004123"/>
    </source>
</evidence>
<dbReference type="InterPro" id="IPR036823">
    <property type="entry name" value="Ribosomal_uS7_dom_sf"/>
</dbReference>
<evidence type="ECO:0000256" key="2">
    <source>
        <dbReference type="ARBA" id="ARBA00004496"/>
    </source>
</evidence>
<keyword evidence="7 8" id="KW-0687">Ribonucleoprotein</keyword>
<feature type="domain" description="Small ribosomal subunit protein uS7" evidence="9">
    <location>
        <begin position="769"/>
        <end position="931"/>
    </location>
</feature>
<comment type="caution">
    <text evidence="10">The sequence shown here is derived from an EMBL/GenBank/DDBJ whole genome shotgun (WGS) entry which is preliminary data.</text>
</comment>
<evidence type="ECO:0000313" key="10">
    <source>
        <dbReference type="EMBL" id="KAH0780334.1"/>
    </source>
</evidence>
<dbReference type="PANTHER" id="PTHR31250:SF38">
    <property type="entry name" value="IQ DOMAIN-CONTAINING PROTEIN IQM6"/>
    <property type="match status" value="1"/>
</dbReference>
<keyword evidence="4" id="KW-0963">Cytoplasm</keyword>
<dbReference type="Gene3D" id="2.40.50.140">
    <property type="entry name" value="Nucleic acid-binding proteins"/>
    <property type="match status" value="1"/>
</dbReference>
<dbReference type="Proteomes" id="UP000826656">
    <property type="component" value="Unassembled WGS sequence"/>
</dbReference>
<evidence type="ECO:0000256" key="8">
    <source>
        <dbReference type="RuleBase" id="RU003619"/>
    </source>
</evidence>
<dbReference type="CDD" id="cd14867">
    <property type="entry name" value="uS7_Eukaryote"/>
    <property type="match status" value="1"/>
</dbReference>
<dbReference type="EMBL" id="JAIVGD010000002">
    <property type="protein sequence ID" value="KAH0780334.1"/>
    <property type="molecule type" value="Genomic_DNA"/>
</dbReference>
<comment type="similarity">
    <text evidence="3 8">Belongs to the universal ribosomal protein uS7 family.</text>
</comment>
<dbReference type="InterPro" id="IPR023798">
    <property type="entry name" value="Ribosomal_uS7_dom"/>
</dbReference>
<dbReference type="PROSITE" id="PS00052">
    <property type="entry name" value="RIBOSOMAL_S7"/>
    <property type="match status" value="1"/>
</dbReference>
<dbReference type="InterPro" id="IPR044159">
    <property type="entry name" value="IQM"/>
</dbReference>
<evidence type="ECO:0000259" key="9">
    <source>
        <dbReference type="Pfam" id="PF00177"/>
    </source>
</evidence>
<evidence type="ECO:0000256" key="6">
    <source>
        <dbReference type="ARBA" id="ARBA00023242"/>
    </source>
</evidence>
<dbReference type="InterPro" id="IPR020606">
    <property type="entry name" value="Ribosomal_uS7_CS"/>
</dbReference>
<name>A0ABQ7WHW4_SOLTU</name>